<evidence type="ECO:0000256" key="6">
    <source>
        <dbReference type="SAM" id="Phobius"/>
    </source>
</evidence>
<evidence type="ECO:0000256" key="2">
    <source>
        <dbReference type="ARBA" id="ARBA00022692"/>
    </source>
</evidence>
<dbReference type="InterPro" id="IPR036259">
    <property type="entry name" value="MFS_trans_sf"/>
</dbReference>
<feature type="transmembrane region" description="Helical" evidence="6">
    <location>
        <begin position="219"/>
        <end position="242"/>
    </location>
</feature>
<evidence type="ECO:0000256" key="1">
    <source>
        <dbReference type="ARBA" id="ARBA00004141"/>
    </source>
</evidence>
<feature type="transmembrane region" description="Helical" evidence="6">
    <location>
        <begin position="427"/>
        <end position="453"/>
    </location>
</feature>
<reference evidence="8" key="1">
    <citation type="journal article" date="2020" name="Stud. Mycol.">
        <title>101 Dothideomycetes genomes: a test case for predicting lifestyles and emergence of pathogens.</title>
        <authorList>
            <person name="Haridas S."/>
            <person name="Albert R."/>
            <person name="Binder M."/>
            <person name="Bloem J."/>
            <person name="Labutti K."/>
            <person name="Salamov A."/>
            <person name="Andreopoulos B."/>
            <person name="Baker S."/>
            <person name="Barry K."/>
            <person name="Bills G."/>
            <person name="Bluhm B."/>
            <person name="Cannon C."/>
            <person name="Castanera R."/>
            <person name="Culley D."/>
            <person name="Daum C."/>
            <person name="Ezra D."/>
            <person name="Gonzalez J."/>
            <person name="Henrissat B."/>
            <person name="Kuo A."/>
            <person name="Liang C."/>
            <person name="Lipzen A."/>
            <person name="Lutzoni F."/>
            <person name="Magnuson J."/>
            <person name="Mondo S."/>
            <person name="Nolan M."/>
            <person name="Ohm R."/>
            <person name="Pangilinan J."/>
            <person name="Park H.-J."/>
            <person name="Ramirez L."/>
            <person name="Alfaro M."/>
            <person name="Sun H."/>
            <person name="Tritt A."/>
            <person name="Yoshinaga Y."/>
            <person name="Zwiers L.-H."/>
            <person name="Turgeon B."/>
            <person name="Goodwin S."/>
            <person name="Spatafora J."/>
            <person name="Crous P."/>
            <person name="Grigoriev I."/>
        </authorList>
    </citation>
    <scope>NUCLEOTIDE SEQUENCE</scope>
    <source>
        <strain evidence="8">CBS 125425</strain>
    </source>
</reference>
<dbReference type="AlphaFoldDB" id="A0A9P4QKF5"/>
<keyword evidence="3 6" id="KW-1133">Transmembrane helix</keyword>
<feature type="transmembrane region" description="Helical" evidence="6">
    <location>
        <begin position="67"/>
        <end position="85"/>
    </location>
</feature>
<dbReference type="Proteomes" id="UP000799444">
    <property type="component" value="Unassembled WGS sequence"/>
</dbReference>
<dbReference type="PANTHER" id="PTHR23502:SF20">
    <property type="entry name" value="TRANSPORTER, PUTATIVE (AFU_ORTHOLOGUE AFUA_6G13880)-RELATED"/>
    <property type="match status" value="1"/>
</dbReference>
<dbReference type="PROSITE" id="PS50850">
    <property type="entry name" value="MFS"/>
    <property type="match status" value="1"/>
</dbReference>
<dbReference type="InterPro" id="IPR020846">
    <property type="entry name" value="MFS_dom"/>
</dbReference>
<feature type="transmembrane region" description="Helical" evidence="6">
    <location>
        <begin position="133"/>
        <end position="151"/>
    </location>
</feature>
<dbReference type="GO" id="GO:0005886">
    <property type="term" value="C:plasma membrane"/>
    <property type="evidence" value="ECO:0007669"/>
    <property type="project" value="TreeGrafter"/>
</dbReference>
<feature type="transmembrane region" description="Helical" evidence="6">
    <location>
        <begin position="316"/>
        <end position="341"/>
    </location>
</feature>
<dbReference type="InterPro" id="IPR011701">
    <property type="entry name" value="MFS"/>
</dbReference>
<feature type="transmembrane region" description="Helical" evidence="6">
    <location>
        <begin position="105"/>
        <end position="124"/>
    </location>
</feature>
<feature type="transmembrane region" description="Helical" evidence="6">
    <location>
        <begin position="192"/>
        <end position="213"/>
    </location>
</feature>
<feature type="region of interest" description="Disordered" evidence="5">
    <location>
        <begin position="1"/>
        <end position="52"/>
    </location>
</feature>
<protein>
    <submittedName>
        <fullName evidence="8">MFS general substrate transporter</fullName>
    </submittedName>
</protein>
<feature type="transmembrane region" description="Helical" evidence="6">
    <location>
        <begin position="361"/>
        <end position="380"/>
    </location>
</feature>
<feature type="transmembrane region" description="Helical" evidence="6">
    <location>
        <begin position="492"/>
        <end position="515"/>
    </location>
</feature>
<evidence type="ECO:0000256" key="5">
    <source>
        <dbReference type="SAM" id="MobiDB-lite"/>
    </source>
</evidence>
<dbReference type="PANTHER" id="PTHR23502">
    <property type="entry name" value="MAJOR FACILITATOR SUPERFAMILY"/>
    <property type="match status" value="1"/>
</dbReference>
<dbReference type="SUPFAM" id="SSF103473">
    <property type="entry name" value="MFS general substrate transporter"/>
    <property type="match status" value="1"/>
</dbReference>
<evidence type="ECO:0000256" key="4">
    <source>
        <dbReference type="ARBA" id="ARBA00023136"/>
    </source>
</evidence>
<name>A0A9P4QKF5_9PLEO</name>
<feature type="compositionally biased region" description="Polar residues" evidence="5">
    <location>
        <begin position="38"/>
        <end position="50"/>
    </location>
</feature>
<evidence type="ECO:0000313" key="8">
    <source>
        <dbReference type="EMBL" id="KAF2727118.1"/>
    </source>
</evidence>
<dbReference type="EMBL" id="ML996354">
    <property type="protein sequence ID" value="KAF2727118.1"/>
    <property type="molecule type" value="Genomic_DNA"/>
</dbReference>
<feature type="transmembrane region" description="Helical" evidence="6">
    <location>
        <begin position="400"/>
        <end position="421"/>
    </location>
</feature>
<organism evidence="8 9">
    <name type="scientific">Polyplosphaeria fusca</name>
    <dbReference type="NCBI Taxonomy" id="682080"/>
    <lineage>
        <taxon>Eukaryota</taxon>
        <taxon>Fungi</taxon>
        <taxon>Dikarya</taxon>
        <taxon>Ascomycota</taxon>
        <taxon>Pezizomycotina</taxon>
        <taxon>Dothideomycetes</taxon>
        <taxon>Pleosporomycetidae</taxon>
        <taxon>Pleosporales</taxon>
        <taxon>Tetraplosphaeriaceae</taxon>
        <taxon>Polyplosphaeria</taxon>
    </lineage>
</organism>
<accession>A0A9P4QKF5</accession>
<gene>
    <name evidence="8" type="ORF">EJ04DRAFT_148786</name>
</gene>
<dbReference type="Gene3D" id="1.20.1250.20">
    <property type="entry name" value="MFS general substrate transporter like domains"/>
    <property type="match status" value="1"/>
</dbReference>
<feature type="transmembrane region" description="Helical" evidence="6">
    <location>
        <begin position="163"/>
        <end position="185"/>
    </location>
</feature>
<evidence type="ECO:0000256" key="3">
    <source>
        <dbReference type="ARBA" id="ARBA00022989"/>
    </source>
</evidence>
<keyword evidence="2 6" id="KW-0812">Transmembrane</keyword>
<keyword evidence="9" id="KW-1185">Reference proteome</keyword>
<proteinExistence type="predicted"/>
<dbReference type="Pfam" id="PF07690">
    <property type="entry name" value="MFS_1"/>
    <property type="match status" value="1"/>
</dbReference>
<evidence type="ECO:0000313" key="9">
    <source>
        <dbReference type="Proteomes" id="UP000799444"/>
    </source>
</evidence>
<sequence length="534" mass="57426">MGWGILESARTPFPKGTSRLGVKDTVNDETPELDTAKRSGTTVLSPQPSDDPNDPLNWSLAWKCTHLLVLAFGSAVTNAMTTMLTPGLGPLTDLVHSNDADVSTWILTAPTFWTSAAAFIVVAGTDIWGRRPFYVWSAVLLALCNFAGFFSQSFPMLAVARTVGGLFSAPLFTILTATVSDVFFVHQRGKAIAVWNLLLNAGAQVGQVLAGLVTDSFGVSANFLITALIFTALAPLIFLTVFESAYFSRQEQSSVETLKARPNKLTSEWDTESLKTSPHPPLQPYRARLALSRGRLSPKSFWKGIIKPLGLITSPIVFFSIFLNTLMFLFLAGLSTFLSILLSAPPYSLTPTQIGLTNLPLFVVGIFTGPLFGWLSDAAVGYMARTNGTHKGTAEPEFRLVLLLLSTPITMVGLVAMGSSFENALPLIWILVWMTLINVGAVAGVQIAIVYVIDCHPEHSAQAFASVNMISAGAITLGLSPMIGWLEADGPGVVFGFMAGAAAVVTVAALPVYVFGKRMRAWYQQAAWAQKLLD</sequence>
<keyword evidence="4 6" id="KW-0472">Membrane</keyword>
<feature type="transmembrane region" description="Helical" evidence="6">
    <location>
        <begin position="465"/>
        <end position="486"/>
    </location>
</feature>
<dbReference type="GO" id="GO:0022857">
    <property type="term" value="F:transmembrane transporter activity"/>
    <property type="evidence" value="ECO:0007669"/>
    <property type="project" value="InterPro"/>
</dbReference>
<evidence type="ECO:0000259" key="7">
    <source>
        <dbReference type="PROSITE" id="PS50850"/>
    </source>
</evidence>
<comment type="caution">
    <text evidence="8">The sequence shown here is derived from an EMBL/GenBank/DDBJ whole genome shotgun (WGS) entry which is preliminary data.</text>
</comment>
<feature type="domain" description="Major facilitator superfamily (MFS) profile" evidence="7">
    <location>
        <begin position="66"/>
        <end position="520"/>
    </location>
</feature>
<comment type="subcellular location">
    <subcellularLocation>
        <location evidence="1">Membrane</location>
        <topology evidence="1">Multi-pass membrane protein</topology>
    </subcellularLocation>
</comment>
<dbReference type="OrthoDB" id="2585655at2759"/>